<dbReference type="Proteomes" id="UP000297597">
    <property type="component" value="Unassembled WGS sequence"/>
</dbReference>
<evidence type="ECO:0000256" key="5">
    <source>
        <dbReference type="ARBA" id="ARBA00022989"/>
    </source>
</evidence>
<keyword evidence="5 7" id="KW-1133">Transmembrane helix</keyword>
<sequence length="226" mass="24369">MFAGISEGDLILRLVMSVILGGFIGLERERLLVGYRTYSAGFRTHILVAVGAAVCMVVSEGLHYQFKGDAARIAAQVVSGIGFLGAGAIMREGLLIRGLTTAASLWVVASVGLACGAGYYLAATLGTLLVLFTLVLLGAFEDLIRGKSKYDLLSIVVSDQTEQVKVVRTYIEERLGIVQKVEVSKMMEAGKVLLEVYIKPSPEANMIDILHHLTTLPGVYRVEHRA</sequence>
<feature type="transmembrane region" description="Helical" evidence="7">
    <location>
        <begin position="70"/>
        <end position="89"/>
    </location>
</feature>
<evidence type="ECO:0000313" key="9">
    <source>
        <dbReference type="EMBL" id="TEB10175.1"/>
    </source>
</evidence>
<feature type="transmembrane region" description="Helical" evidence="7">
    <location>
        <begin position="119"/>
        <end position="140"/>
    </location>
</feature>
<comment type="subcellular location">
    <subcellularLocation>
        <location evidence="1">Cell membrane</location>
        <topology evidence="1">Multi-pass membrane protein</topology>
    </subcellularLocation>
</comment>
<evidence type="ECO:0000256" key="3">
    <source>
        <dbReference type="ARBA" id="ARBA00022475"/>
    </source>
</evidence>
<comment type="caution">
    <text evidence="9">The sequence shown here is derived from an EMBL/GenBank/DDBJ whole genome shotgun (WGS) entry which is preliminary data.</text>
</comment>
<dbReference type="OrthoDB" id="9811198at2"/>
<dbReference type="InterPro" id="IPR003416">
    <property type="entry name" value="MgtC/SapB/SrpB/YhiD_fam"/>
</dbReference>
<dbReference type="RefSeq" id="WP_134214394.1">
    <property type="nucleotide sequence ID" value="NZ_QFFZ01000031.1"/>
</dbReference>
<dbReference type="AlphaFoldDB" id="A0A4Y7RMH4"/>
<dbReference type="PANTHER" id="PTHR33778">
    <property type="entry name" value="PROTEIN MGTC"/>
    <property type="match status" value="1"/>
</dbReference>
<dbReference type="Pfam" id="PF02308">
    <property type="entry name" value="MgtC"/>
    <property type="match status" value="1"/>
</dbReference>
<evidence type="ECO:0000256" key="1">
    <source>
        <dbReference type="ARBA" id="ARBA00004651"/>
    </source>
</evidence>
<dbReference type="InterPro" id="IPR049177">
    <property type="entry name" value="MgtC_SapB_SrpB_YhiD_N"/>
</dbReference>
<name>A0A4Y7RMH4_9FIRM</name>
<evidence type="ECO:0000256" key="7">
    <source>
        <dbReference type="SAM" id="Phobius"/>
    </source>
</evidence>
<reference evidence="9 10" key="1">
    <citation type="journal article" date="2018" name="Environ. Microbiol.">
        <title>Novel energy conservation strategies and behaviour of Pelotomaculum schinkii driving syntrophic propionate catabolism.</title>
        <authorList>
            <person name="Hidalgo-Ahumada C.A.P."/>
            <person name="Nobu M.K."/>
            <person name="Narihiro T."/>
            <person name="Tamaki H."/>
            <person name="Liu W.T."/>
            <person name="Kamagata Y."/>
            <person name="Stams A.J.M."/>
            <person name="Imachi H."/>
            <person name="Sousa D.Z."/>
        </authorList>
    </citation>
    <scope>NUCLEOTIDE SEQUENCE [LARGE SCALE GENOMIC DNA]</scope>
    <source>
        <strain evidence="9 10">MGP</strain>
    </source>
</reference>
<protein>
    <recommendedName>
        <fullName evidence="8">MgtC/SapB/SrpB/YhiD N-terminal domain-containing protein</fullName>
    </recommendedName>
</protein>
<feature type="transmembrane region" description="Helical" evidence="7">
    <location>
        <begin position="6"/>
        <end position="26"/>
    </location>
</feature>
<keyword evidence="10" id="KW-1185">Reference proteome</keyword>
<gene>
    <name evidence="9" type="ORF">Pmgp_02580</name>
</gene>
<dbReference type="PRINTS" id="PR01837">
    <property type="entry name" value="MGTCSAPBPROT"/>
</dbReference>
<keyword evidence="4 7" id="KW-0812">Transmembrane</keyword>
<keyword evidence="3" id="KW-1003">Cell membrane</keyword>
<evidence type="ECO:0000256" key="6">
    <source>
        <dbReference type="ARBA" id="ARBA00023136"/>
    </source>
</evidence>
<organism evidence="9 10">
    <name type="scientific">Pelotomaculum propionicicum</name>
    <dbReference type="NCBI Taxonomy" id="258475"/>
    <lineage>
        <taxon>Bacteria</taxon>
        <taxon>Bacillati</taxon>
        <taxon>Bacillota</taxon>
        <taxon>Clostridia</taxon>
        <taxon>Eubacteriales</taxon>
        <taxon>Desulfotomaculaceae</taxon>
        <taxon>Pelotomaculum</taxon>
    </lineage>
</organism>
<feature type="transmembrane region" description="Helical" evidence="7">
    <location>
        <begin position="46"/>
        <end position="64"/>
    </location>
</feature>
<proteinExistence type="inferred from homology"/>
<dbReference type="GO" id="GO:0005886">
    <property type="term" value="C:plasma membrane"/>
    <property type="evidence" value="ECO:0007669"/>
    <property type="project" value="UniProtKB-SubCell"/>
</dbReference>
<dbReference type="PANTHER" id="PTHR33778:SF1">
    <property type="entry name" value="MAGNESIUM TRANSPORTER YHID-RELATED"/>
    <property type="match status" value="1"/>
</dbReference>
<accession>A0A4Y7RMH4</accession>
<feature type="domain" description="MgtC/SapB/SrpB/YhiD N-terminal" evidence="8">
    <location>
        <begin position="14"/>
        <end position="141"/>
    </location>
</feature>
<evidence type="ECO:0000256" key="4">
    <source>
        <dbReference type="ARBA" id="ARBA00022692"/>
    </source>
</evidence>
<keyword evidence="6 7" id="KW-0472">Membrane</keyword>
<dbReference type="EMBL" id="QFFZ01000031">
    <property type="protein sequence ID" value="TEB10175.1"/>
    <property type="molecule type" value="Genomic_DNA"/>
</dbReference>
<evidence type="ECO:0000259" key="8">
    <source>
        <dbReference type="Pfam" id="PF02308"/>
    </source>
</evidence>
<feature type="transmembrane region" description="Helical" evidence="7">
    <location>
        <begin position="94"/>
        <end position="113"/>
    </location>
</feature>
<comment type="similarity">
    <text evidence="2">Belongs to the MgtC/SapB family.</text>
</comment>
<evidence type="ECO:0000313" key="10">
    <source>
        <dbReference type="Proteomes" id="UP000297597"/>
    </source>
</evidence>
<evidence type="ECO:0000256" key="2">
    <source>
        <dbReference type="ARBA" id="ARBA00009298"/>
    </source>
</evidence>